<gene>
    <name evidence="6" type="ORF">ACCI49_06120</name>
</gene>
<dbReference type="Gene3D" id="3.40.50.410">
    <property type="entry name" value="von Willebrand factor, type A domain"/>
    <property type="match status" value="1"/>
</dbReference>
<evidence type="ECO:0000256" key="4">
    <source>
        <dbReference type="SAM" id="SignalP"/>
    </source>
</evidence>
<evidence type="ECO:0000256" key="1">
    <source>
        <dbReference type="ARBA" id="ARBA00022723"/>
    </source>
</evidence>
<accession>A0ABV4NWV9</accession>
<dbReference type="PROSITE" id="PS50234">
    <property type="entry name" value="VWFA"/>
    <property type="match status" value="1"/>
</dbReference>
<organism evidence="6 7">
    <name type="scientific">Microbulbifer epialgicus</name>
    <dbReference type="NCBI Taxonomy" id="393907"/>
    <lineage>
        <taxon>Bacteria</taxon>
        <taxon>Pseudomonadati</taxon>
        <taxon>Pseudomonadota</taxon>
        <taxon>Gammaproteobacteria</taxon>
        <taxon>Cellvibrionales</taxon>
        <taxon>Microbulbiferaceae</taxon>
        <taxon>Microbulbifer</taxon>
    </lineage>
</organism>
<sequence>MEKHSEGFTLKTRYVKKQYFPVRPLSAALLMTMAGHLSAAPGEISDVPLYSRGSAEPNIMFVLDSSGSMTTPVYPPSEYDSDSISGFSCSSPIKPNNNKVIEFRVEVAGGSVQFRMDEEDNWRTWNNTANCFNDKKNYKARLYVSGNDGSYYVVKKDKEGNIEDNRIKVKGKFLNWYFSDKAGSVADEFLDDNGSAMRSKVDIRRTEVMKTAAKNLISELENVRIGVMQFHKNGNTGGMVVKGLESITSDNKSEFSSAIDDIGAAGNTPLAETFAGVGRYFISGYEDKHLTYQDAEGSDASAKGGDIFSGSDENNPVLDDNGLDLPDNTIANGAIQYHCQKSFMVALTDGEPTEDDSVSSTLKGYNNHDCNSDSECAADSEMDDVIKALYDIDLRPDLVNTKGEINNITSYLIGFADEKVANSQLMKHAADLGKGGKGAVYAANNAADLQLTFNQIFNEVQATNGSSSAVAFSSTILKSGSVVFTAEYESEYWTGEFSAWKIDTSGKLAASPEWKASSILDSLDPASRVMLTYDYDKAQGVPFTVAGIGTLAAHKADLTLNSYITNAVDDGRVSDRIDYLRGDRTTEDGNGGDFRPRASRLGDIVSSTPAYVGAPDNSRWSDASFPEASSYDSFKKKHTSRTPVVYVGANDGFLHGFNASIDSSAGGKEVIAYSPSSLLSTTHDEGLHPLTSQYYSHRFYVDGTPTVKDVYISDGLSKSWQTVLVGGLGAGGKGYFALNITEPDNFDEANAENIVMWEFSDKDNNNLGYTFSRPQIGRMPNGEWAAIFGNGYNSATGDAGVFIVYMDGSDDSVDNNKYVYLSTGVGKPDDLNGMSTPAIIDADLDGTIDRIYAGDLHGNMWAFDVSSKDPDSWSVEKSALFSVAPKDGDPREAITTAPVVVRNTENTTAPGLLVAFGTGQYLVETDTADTEAGGFYAVSDNGKYGLTKGDLIKREIEEKVDADSGTQLRKINGEDVDWNSKSGWYIHLKEGSLLRGEGGERVVAQPARLGEVLFFNTMIPSGQVCSAGGSGWLMSVDLWNGVATSEAVVDANRDGVIDDADKGYVGRHIVDAPPNTSGFITDEDGNVFEVNNLGNASQLAEEVKPTGGGRVGRLSWEEMTPF</sequence>
<comment type="caution">
    <text evidence="6">The sequence shown here is derived from an EMBL/GenBank/DDBJ whole genome shotgun (WGS) entry which is preliminary data.</text>
</comment>
<feature type="chain" id="PRO_5046200818" evidence="4">
    <location>
        <begin position="40"/>
        <end position="1122"/>
    </location>
</feature>
<name>A0ABV4NWV9_9GAMM</name>
<evidence type="ECO:0000313" key="7">
    <source>
        <dbReference type="Proteomes" id="UP001569428"/>
    </source>
</evidence>
<keyword evidence="4" id="KW-0732">Signal</keyword>
<protein>
    <submittedName>
        <fullName evidence="6">Pilus assembly protein</fullName>
    </submittedName>
</protein>
<evidence type="ECO:0000256" key="2">
    <source>
        <dbReference type="ARBA" id="ARBA00022837"/>
    </source>
</evidence>
<dbReference type="InterPro" id="IPR036465">
    <property type="entry name" value="vWFA_dom_sf"/>
</dbReference>
<evidence type="ECO:0000313" key="6">
    <source>
        <dbReference type="EMBL" id="MFA0810494.1"/>
    </source>
</evidence>
<dbReference type="SUPFAM" id="SSF53300">
    <property type="entry name" value="vWA-like"/>
    <property type="match status" value="1"/>
</dbReference>
<dbReference type="EMBL" id="JBGMEK010000009">
    <property type="protein sequence ID" value="MFA0810494.1"/>
    <property type="molecule type" value="Genomic_DNA"/>
</dbReference>
<reference evidence="6 7" key="1">
    <citation type="submission" date="2024-08" db="EMBL/GenBank/DDBJ databases">
        <authorList>
            <person name="Ishaq N."/>
        </authorList>
    </citation>
    <scope>NUCLEOTIDE SEQUENCE [LARGE SCALE GENOMIC DNA]</scope>
    <source>
        <strain evidence="6 7">DSM 18651</strain>
    </source>
</reference>
<dbReference type="RefSeq" id="WP_371838089.1">
    <property type="nucleotide sequence ID" value="NZ_JBGMEK010000009.1"/>
</dbReference>
<evidence type="ECO:0000256" key="3">
    <source>
        <dbReference type="SAM" id="MobiDB-lite"/>
    </source>
</evidence>
<dbReference type="Proteomes" id="UP001569428">
    <property type="component" value="Unassembled WGS sequence"/>
</dbReference>
<feature type="domain" description="VWFA" evidence="5">
    <location>
        <begin position="189"/>
        <end position="456"/>
    </location>
</feature>
<proteinExistence type="predicted"/>
<feature type="signal peptide" evidence="4">
    <location>
        <begin position="1"/>
        <end position="39"/>
    </location>
</feature>
<feature type="region of interest" description="Disordered" evidence="3">
    <location>
        <begin position="296"/>
        <end position="323"/>
    </location>
</feature>
<keyword evidence="7" id="KW-1185">Reference proteome</keyword>
<dbReference type="InterPro" id="IPR008707">
    <property type="entry name" value="B-propeller_PilY1"/>
</dbReference>
<dbReference type="InterPro" id="IPR002035">
    <property type="entry name" value="VWF_A"/>
</dbReference>
<dbReference type="Pfam" id="PF05567">
    <property type="entry name" value="T4P_PilY1"/>
    <property type="match status" value="1"/>
</dbReference>
<keyword evidence="2" id="KW-0106">Calcium</keyword>
<keyword evidence="1" id="KW-0479">Metal-binding</keyword>
<evidence type="ECO:0000259" key="5">
    <source>
        <dbReference type="PROSITE" id="PS50234"/>
    </source>
</evidence>